<proteinExistence type="predicted"/>
<evidence type="ECO:0000256" key="4">
    <source>
        <dbReference type="ARBA" id="ARBA00023136"/>
    </source>
</evidence>
<comment type="subcellular location">
    <subcellularLocation>
        <location evidence="1">Membrane</location>
    </subcellularLocation>
</comment>
<dbReference type="HOGENOM" id="CLU_2428057_0_0_1"/>
<dbReference type="EMBL" id="KE657005">
    <property type="protein sequence ID" value="EQK97731.1"/>
    <property type="molecule type" value="Genomic_DNA"/>
</dbReference>
<evidence type="ECO:0000256" key="2">
    <source>
        <dbReference type="ARBA" id="ARBA00022692"/>
    </source>
</evidence>
<evidence type="ECO:0000256" key="1">
    <source>
        <dbReference type="ARBA" id="ARBA00004370"/>
    </source>
</evidence>
<dbReference type="AlphaFoldDB" id="T5A7M6"/>
<evidence type="ECO:0000313" key="6">
    <source>
        <dbReference type="EMBL" id="EQK97731.1"/>
    </source>
</evidence>
<dbReference type="GO" id="GO:0016020">
    <property type="term" value="C:membrane"/>
    <property type="evidence" value="ECO:0007669"/>
    <property type="project" value="UniProtKB-SubCell"/>
</dbReference>
<protein>
    <submittedName>
        <fullName evidence="6">General substrate transporter</fullName>
    </submittedName>
</protein>
<dbReference type="InterPro" id="IPR036259">
    <property type="entry name" value="MFS_trans_sf"/>
</dbReference>
<sequence length="94" mass="9988">MAILARALRSVVRNDAMRHDPDEIYGWGGFALVSAACFGGMLFGWDTGAIGGVLAMKPAQERFGTLHMSKQDKSNLDQNIVSTLQAGCTADDAA</sequence>
<evidence type="ECO:0000256" key="5">
    <source>
        <dbReference type="SAM" id="Phobius"/>
    </source>
</evidence>
<gene>
    <name evidence="6" type="ORF">OCS_06557</name>
</gene>
<dbReference type="GO" id="GO:0022857">
    <property type="term" value="F:transmembrane transporter activity"/>
    <property type="evidence" value="ECO:0007669"/>
    <property type="project" value="InterPro"/>
</dbReference>
<organism evidence="6 7">
    <name type="scientific">Ophiocordyceps sinensis (strain Co18 / CGMCC 3.14243)</name>
    <name type="common">Yarsagumba caterpillar fungus</name>
    <name type="synonym">Hirsutella sinensis</name>
    <dbReference type="NCBI Taxonomy" id="911162"/>
    <lineage>
        <taxon>Eukaryota</taxon>
        <taxon>Fungi</taxon>
        <taxon>Dikarya</taxon>
        <taxon>Ascomycota</taxon>
        <taxon>Pezizomycotina</taxon>
        <taxon>Sordariomycetes</taxon>
        <taxon>Hypocreomycetidae</taxon>
        <taxon>Hypocreales</taxon>
        <taxon>Ophiocordycipitaceae</taxon>
        <taxon>Ophiocordyceps</taxon>
    </lineage>
</organism>
<dbReference type="eggNOG" id="KOG0254">
    <property type="taxonomic scope" value="Eukaryota"/>
</dbReference>
<dbReference type="Pfam" id="PF00083">
    <property type="entry name" value="Sugar_tr"/>
    <property type="match status" value="1"/>
</dbReference>
<evidence type="ECO:0000313" key="7">
    <source>
        <dbReference type="Proteomes" id="UP000019374"/>
    </source>
</evidence>
<dbReference type="Gene3D" id="1.20.1250.20">
    <property type="entry name" value="MFS general substrate transporter like domains"/>
    <property type="match status" value="1"/>
</dbReference>
<feature type="transmembrane region" description="Helical" evidence="5">
    <location>
        <begin position="24"/>
        <end position="45"/>
    </location>
</feature>
<dbReference type="OrthoDB" id="508119at2759"/>
<evidence type="ECO:0000256" key="3">
    <source>
        <dbReference type="ARBA" id="ARBA00022989"/>
    </source>
</evidence>
<keyword evidence="4 5" id="KW-0472">Membrane</keyword>
<reference evidence="6 7" key="1">
    <citation type="journal article" date="2013" name="Chin. Sci. Bull.">
        <title>Genome survey uncovers the secrets of sex and lifestyle in caterpillar fungus.</title>
        <authorList>
            <person name="Hu X."/>
            <person name="Zhang Y."/>
            <person name="Xiao G."/>
            <person name="Zheng P."/>
            <person name="Xia Y."/>
            <person name="Zhang X."/>
            <person name="St Leger R.J."/>
            <person name="Liu X."/>
            <person name="Wang C."/>
        </authorList>
    </citation>
    <scope>NUCLEOTIDE SEQUENCE [LARGE SCALE GENOMIC DNA]</scope>
    <source>
        <strain evidence="7">Co18 / CGMCC 3.14243</strain>
        <tissue evidence="6">Fruit-body</tissue>
    </source>
</reference>
<keyword evidence="3 5" id="KW-1133">Transmembrane helix</keyword>
<accession>T5A7M6</accession>
<dbReference type="InterPro" id="IPR005828">
    <property type="entry name" value="MFS_sugar_transport-like"/>
</dbReference>
<name>T5A7M6_OPHSC</name>
<dbReference type="Proteomes" id="UP000019374">
    <property type="component" value="Unassembled WGS sequence"/>
</dbReference>
<keyword evidence="2 5" id="KW-0812">Transmembrane</keyword>